<keyword evidence="9" id="KW-1185">Reference proteome</keyword>
<evidence type="ECO:0000256" key="7">
    <source>
        <dbReference type="SAM" id="Phobius"/>
    </source>
</evidence>
<dbReference type="NCBIfam" id="NF037979">
    <property type="entry name" value="Na_transp"/>
    <property type="match status" value="1"/>
</dbReference>
<evidence type="ECO:0000256" key="4">
    <source>
        <dbReference type="ARBA" id="ARBA00022989"/>
    </source>
</evidence>
<comment type="subcellular location">
    <subcellularLocation>
        <location evidence="1">Membrane</location>
        <topology evidence="1">Multi-pass membrane protein</topology>
    </subcellularLocation>
</comment>
<evidence type="ECO:0000256" key="6">
    <source>
        <dbReference type="SAM" id="MobiDB-lite"/>
    </source>
</evidence>
<dbReference type="InterPro" id="IPR000175">
    <property type="entry name" value="Na/ntran_symport"/>
</dbReference>
<keyword evidence="5 7" id="KW-0472">Membrane</keyword>
<feature type="transmembrane region" description="Helical" evidence="7">
    <location>
        <begin position="66"/>
        <end position="89"/>
    </location>
</feature>
<dbReference type="PROSITE" id="PS50267">
    <property type="entry name" value="NA_NEUROTRAN_SYMP_3"/>
    <property type="match status" value="1"/>
</dbReference>
<dbReference type="PANTHER" id="PTHR42948">
    <property type="entry name" value="TRANSPORTER"/>
    <property type="match status" value="1"/>
</dbReference>
<dbReference type="Proteomes" id="UP000664209">
    <property type="component" value="Unassembled WGS sequence"/>
</dbReference>
<feature type="transmembrane region" description="Helical" evidence="7">
    <location>
        <begin position="110"/>
        <end position="138"/>
    </location>
</feature>
<accession>A0A939RSI0</accession>
<feature type="compositionally biased region" description="Basic and acidic residues" evidence="6">
    <location>
        <begin position="542"/>
        <end position="553"/>
    </location>
</feature>
<dbReference type="SUPFAM" id="SSF161070">
    <property type="entry name" value="SNF-like"/>
    <property type="match status" value="1"/>
</dbReference>
<feature type="transmembrane region" description="Helical" evidence="7">
    <location>
        <begin position="343"/>
        <end position="368"/>
    </location>
</feature>
<feature type="transmembrane region" description="Helical" evidence="7">
    <location>
        <begin position="201"/>
        <end position="223"/>
    </location>
</feature>
<keyword evidence="3 7" id="KW-0812">Transmembrane</keyword>
<evidence type="ECO:0000313" key="8">
    <source>
        <dbReference type="EMBL" id="MBO1751372.1"/>
    </source>
</evidence>
<sequence length="553" mass="59131">MSATPSDSPTPAGVHPGKGGSVEGHAPREQWSGQLGFVLAAIGSAVGLGNIWRFPGVAYENGGGAFLIPYLVALLTAGIPILLLDYSIGHRFRGSAPTAFRRLHRRAEPLGWFQVGVSCVIILYYTVIIAWSASYLVFSFTRAWGDDPGAFLETEYLQATKPGISLDVVPQVLVPLVLVWVVTIAILALGVQKGVERANKVFIPLLLVMFLGLVIRAVTLDGAMDGLNAFFTPDWSALSDPGVWIAAYSQIFFSLSIAFGIMITYSSYLKRRANLTSTGFVVGFANSSFELLAGIGVFAALGFMAFQTGVDVSEVENIAGVTLAFVAFPQIISMMPGGPVFGVLFFGSLTLAGLTSLLSILQVVSAAVQEKLGITPRQAALRIGGVAAVLSIALFSTTTALFLLDTMDKYINEVGVVGSAVVMTLVLGLVLRRLGEQRAHLNDRPGLRLGAWWSVLVGVVAPAVLAFMLVQGIRSLLGEPYEGYPWWFLNAFGWGVVGLALLVAVVMTALRWRRSPDDFTPAELSPRALRRATSAGPPSPVTRDRTPEQGEQR</sequence>
<feature type="transmembrane region" description="Helical" evidence="7">
    <location>
        <begin position="410"/>
        <end position="431"/>
    </location>
</feature>
<organism evidence="8 9">
    <name type="scientific">Actinotalea soli</name>
    <dbReference type="NCBI Taxonomy" id="2819234"/>
    <lineage>
        <taxon>Bacteria</taxon>
        <taxon>Bacillati</taxon>
        <taxon>Actinomycetota</taxon>
        <taxon>Actinomycetes</taxon>
        <taxon>Micrococcales</taxon>
        <taxon>Cellulomonadaceae</taxon>
        <taxon>Actinotalea</taxon>
    </lineage>
</organism>
<evidence type="ECO:0000256" key="5">
    <source>
        <dbReference type="ARBA" id="ARBA00023136"/>
    </source>
</evidence>
<keyword evidence="4 7" id="KW-1133">Transmembrane helix</keyword>
<keyword evidence="2" id="KW-0813">Transport</keyword>
<feature type="transmembrane region" description="Helical" evidence="7">
    <location>
        <begin position="380"/>
        <end position="404"/>
    </location>
</feature>
<feature type="region of interest" description="Disordered" evidence="6">
    <location>
        <begin position="519"/>
        <end position="553"/>
    </location>
</feature>
<feature type="transmembrane region" description="Helical" evidence="7">
    <location>
        <begin position="451"/>
        <end position="473"/>
    </location>
</feature>
<protein>
    <submittedName>
        <fullName evidence="8">Sodium-dependent transporter</fullName>
    </submittedName>
</protein>
<dbReference type="InterPro" id="IPR037272">
    <property type="entry name" value="SNS_sf"/>
</dbReference>
<comment type="caution">
    <text evidence="8">The sequence shown here is derived from an EMBL/GenBank/DDBJ whole genome shotgun (WGS) entry which is preliminary data.</text>
</comment>
<feature type="region of interest" description="Disordered" evidence="6">
    <location>
        <begin position="1"/>
        <end position="25"/>
    </location>
</feature>
<evidence type="ECO:0000313" key="9">
    <source>
        <dbReference type="Proteomes" id="UP000664209"/>
    </source>
</evidence>
<dbReference type="CDD" id="cd10334">
    <property type="entry name" value="SLC6sbd_u1"/>
    <property type="match status" value="1"/>
</dbReference>
<proteinExistence type="predicted"/>
<evidence type="ECO:0000256" key="3">
    <source>
        <dbReference type="ARBA" id="ARBA00022692"/>
    </source>
</evidence>
<evidence type="ECO:0000256" key="2">
    <source>
        <dbReference type="ARBA" id="ARBA00022448"/>
    </source>
</evidence>
<feature type="transmembrane region" description="Helical" evidence="7">
    <location>
        <begin position="168"/>
        <end position="189"/>
    </location>
</feature>
<dbReference type="PANTHER" id="PTHR42948:SF1">
    <property type="entry name" value="TRANSPORTER"/>
    <property type="match status" value="1"/>
</dbReference>
<evidence type="ECO:0000256" key="1">
    <source>
        <dbReference type="ARBA" id="ARBA00004141"/>
    </source>
</evidence>
<feature type="transmembrane region" description="Helical" evidence="7">
    <location>
        <begin position="280"/>
        <end position="306"/>
    </location>
</feature>
<dbReference type="GO" id="GO:0016020">
    <property type="term" value="C:membrane"/>
    <property type="evidence" value="ECO:0007669"/>
    <property type="project" value="UniProtKB-SubCell"/>
</dbReference>
<dbReference type="AlphaFoldDB" id="A0A939RSI0"/>
<name>A0A939RSI0_9CELL</name>
<gene>
    <name evidence="8" type="ORF">J4G33_06105</name>
</gene>
<dbReference type="RefSeq" id="WP_208055031.1">
    <property type="nucleotide sequence ID" value="NZ_JAGEMK010000002.1"/>
</dbReference>
<reference evidence="8" key="1">
    <citation type="submission" date="2021-03" db="EMBL/GenBank/DDBJ databases">
        <title>Actinotalea soli sp. nov., isolated from soil.</title>
        <authorList>
            <person name="Ping W."/>
            <person name="Zhang J."/>
        </authorList>
    </citation>
    <scope>NUCLEOTIDE SEQUENCE</scope>
    <source>
        <strain evidence="8">BY-33</strain>
    </source>
</reference>
<feature type="transmembrane region" description="Helical" evidence="7">
    <location>
        <begin position="243"/>
        <end position="268"/>
    </location>
</feature>
<feature type="transmembrane region" description="Helical" evidence="7">
    <location>
        <begin position="485"/>
        <end position="510"/>
    </location>
</feature>
<feature type="transmembrane region" description="Helical" evidence="7">
    <location>
        <begin position="35"/>
        <end position="54"/>
    </location>
</feature>
<dbReference type="EMBL" id="JAGEMK010000002">
    <property type="protein sequence ID" value="MBO1751372.1"/>
    <property type="molecule type" value="Genomic_DNA"/>
</dbReference>
<dbReference type="PRINTS" id="PR00176">
    <property type="entry name" value="NANEUSMPORT"/>
</dbReference>
<dbReference type="Pfam" id="PF00209">
    <property type="entry name" value="SNF"/>
    <property type="match status" value="2"/>
</dbReference>